<evidence type="ECO:0000313" key="3">
    <source>
        <dbReference type="EMBL" id="KAJ1912670.1"/>
    </source>
</evidence>
<dbReference type="Gene3D" id="2.60.120.470">
    <property type="entry name" value="PITH domain"/>
    <property type="match status" value="1"/>
</dbReference>
<protein>
    <recommendedName>
        <fullName evidence="2">PITH domain-containing protein</fullName>
    </recommendedName>
</protein>
<dbReference type="Proteomes" id="UP001150538">
    <property type="component" value="Unassembled WGS sequence"/>
</dbReference>
<proteinExistence type="inferred from homology"/>
<dbReference type="PANTHER" id="PTHR12175:SF1">
    <property type="entry name" value="PITH DOMAIN-CONTAINING PROTEIN 1"/>
    <property type="match status" value="1"/>
</dbReference>
<dbReference type="EMBL" id="JANBPU010000323">
    <property type="protein sequence ID" value="KAJ1912670.1"/>
    <property type="molecule type" value="Genomic_DNA"/>
</dbReference>
<dbReference type="PANTHER" id="PTHR12175">
    <property type="entry name" value="AD039 HT014 THIOREDOXIN FAMILY TRP26"/>
    <property type="match status" value="1"/>
</dbReference>
<organism evidence="3 4">
    <name type="scientific">Mycoemilia scoparia</name>
    <dbReference type="NCBI Taxonomy" id="417184"/>
    <lineage>
        <taxon>Eukaryota</taxon>
        <taxon>Fungi</taxon>
        <taxon>Fungi incertae sedis</taxon>
        <taxon>Zoopagomycota</taxon>
        <taxon>Kickxellomycotina</taxon>
        <taxon>Kickxellomycetes</taxon>
        <taxon>Kickxellales</taxon>
        <taxon>Kickxellaceae</taxon>
        <taxon>Mycoemilia</taxon>
    </lineage>
</organism>
<comment type="similarity">
    <text evidence="1">Belongs to the PITHD1 family.</text>
</comment>
<dbReference type="InterPro" id="IPR010400">
    <property type="entry name" value="PITH_dom"/>
</dbReference>
<evidence type="ECO:0000313" key="4">
    <source>
        <dbReference type="Proteomes" id="UP001150538"/>
    </source>
</evidence>
<dbReference type="AlphaFoldDB" id="A0A9W7ZNZ4"/>
<dbReference type="PROSITE" id="PS51532">
    <property type="entry name" value="PITH"/>
    <property type="match status" value="1"/>
</dbReference>
<dbReference type="SUPFAM" id="SSF49785">
    <property type="entry name" value="Galactose-binding domain-like"/>
    <property type="match status" value="1"/>
</dbReference>
<evidence type="ECO:0000256" key="1">
    <source>
        <dbReference type="ARBA" id="ARBA00025788"/>
    </source>
</evidence>
<gene>
    <name evidence="3" type="ORF">H4219_005516</name>
</gene>
<keyword evidence="4" id="KW-1185">Reference proteome</keyword>
<dbReference type="InterPro" id="IPR045099">
    <property type="entry name" value="PITH1-like"/>
</dbReference>
<evidence type="ECO:0000259" key="2">
    <source>
        <dbReference type="PROSITE" id="PS51532"/>
    </source>
</evidence>
<dbReference type="InterPro" id="IPR008979">
    <property type="entry name" value="Galactose-bd-like_sf"/>
</dbReference>
<name>A0A9W7ZNZ4_9FUNG</name>
<dbReference type="GO" id="GO:0005737">
    <property type="term" value="C:cytoplasm"/>
    <property type="evidence" value="ECO:0007669"/>
    <property type="project" value="UniProtKB-ARBA"/>
</dbReference>
<reference evidence="3" key="1">
    <citation type="submission" date="2022-07" db="EMBL/GenBank/DDBJ databases">
        <title>Phylogenomic reconstructions and comparative analyses of Kickxellomycotina fungi.</title>
        <authorList>
            <person name="Reynolds N.K."/>
            <person name="Stajich J.E."/>
            <person name="Barry K."/>
            <person name="Grigoriev I.V."/>
            <person name="Crous P."/>
            <person name="Smith M.E."/>
        </authorList>
    </citation>
    <scope>NUCLEOTIDE SEQUENCE</scope>
    <source>
        <strain evidence="3">NBRC 100468</strain>
    </source>
</reference>
<dbReference type="Pfam" id="PF06201">
    <property type="entry name" value="PITH"/>
    <property type="match status" value="1"/>
</dbReference>
<sequence>MSHSCFNEFNEDGGCHDHSGHGGHHGHDHDHSHDNEEVLKDSLFSKVNIDQVRCMNEKVKDSIKGIFKPWDERMDTTKFVDSDADEQLIVHIPFTGQVKLKSIIIRGGPDGMSPNQMKVFVNRPDIDFDTVESEKPVQHWSLVNAPNQAQPVEYNTNVMKFRQVTNLTLYFPNCFSGDVTRLLFLAFKGEWLPVSTCYQRN</sequence>
<accession>A0A9W7ZNZ4</accession>
<dbReference type="GO" id="GO:0005634">
    <property type="term" value="C:nucleus"/>
    <property type="evidence" value="ECO:0007669"/>
    <property type="project" value="TreeGrafter"/>
</dbReference>
<feature type="domain" description="PITH" evidence="2">
    <location>
        <begin position="32"/>
        <end position="201"/>
    </location>
</feature>
<dbReference type="InterPro" id="IPR037047">
    <property type="entry name" value="PITH_dom_sf"/>
</dbReference>
<dbReference type="OrthoDB" id="2635at2759"/>
<comment type="caution">
    <text evidence="3">The sequence shown here is derived from an EMBL/GenBank/DDBJ whole genome shotgun (WGS) entry which is preliminary data.</text>
</comment>